<organism evidence="1 2">
    <name type="scientific">Nicotiana tabacum</name>
    <name type="common">Common tobacco</name>
    <dbReference type="NCBI Taxonomy" id="4097"/>
    <lineage>
        <taxon>Eukaryota</taxon>
        <taxon>Viridiplantae</taxon>
        <taxon>Streptophyta</taxon>
        <taxon>Embryophyta</taxon>
        <taxon>Tracheophyta</taxon>
        <taxon>Spermatophyta</taxon>
        <taxon>Magnoliopsida</taxon>
        <taxon>eudicotyledons</taxon>
        <taxon>Gunneridae</taxon>
        <taxon>Pentapetalae</taxon>
        <taxon>asterids</taxon>
        <taxon>lamiids</taxon>
        <taxon>Solanales</taxon>
        <taxon>Solanaceae</taxon>
        <taxon>Nicotianoideae</taxon>
        <taxon>Nicotianeae</taxon>
        <taxon>Nicotiana</taxon>
    </lineage>
</organism>
<reference evidence="2" key="2">
    <citation type="submission" date="2025-08" db="UniProtKB">
        <authorList>
            <consortium name="RefSeq"/>
        </authorList>
    </citation>
    <scope>IDENTIFICATION</scope>
    <source>
        <tissue evidence="2">Leaf</tissue>
    </source>
</reference>
<dbReference type="Proteomes" id="UP000790787">
    <property type="component" value="Chromosome 24"/>
</dbReference>
<accession>A0AC58U2A5</accession>
<protein>
    <submittedName>
        <fullName evidence="2">Uncharacterized protein LOC142178172</fullName>
    </submittedName>
</protein>
<evidence type="ECO:0000313" key="2">
    <source>
        <dbReference type="RefSeq" id="XP_075103603.1"/>
    </source>
</evidence>
<proteinExistence type="predicted"/>
<dbReference type="RefSeq" id="XP_075103603.1">
    <property type="nucleotide sequence ID" value="XM_075247502.1"/>
</dbReference>
<gene>
    <name evidence="2" type="primary">LOC142178172</name>
</gene>
<evidence type="ECO:0000313" key="1">
    <source>
        <dbReference type="Proteomes" id="UP000790787"/>
    </source>
</evidence>
<name>A0AC58U2A5_TOBAC</name>
<sequence length="161" mass="18792">MEDEDPEIKKEDEALEIENQVVDEEELKKEASKPSVELELVEMLRKYKKVIGWTIADIQGINPAIYMHKILLEENIKPLVQPQRKLNKNLEEIVHKEIIKRLNDATRKDHFPLSFIDQMLEKVVGHGFYYFLDGYSDYNQIPIALEDVEKTTFTCPTGIFA</sequence>
<keyword evidence="1" id="KW-1185">Reference proteome</keyword>
<reference evidence="1" key="1">
    <citation type="journal article" date="2014" name="Nat. Commun.">
        <title>The tobacco genome sequence and its comparison with those of tomato and potato.</title>
        <authorList>
            <person name="Sierro N."/>
            <person name="Battey J.N."/>
            <person name="Ouadi S."/>
            <person name="Bakaher N."/>
            <person name="Bovet L."/>
            <person name="Willig A."/>
            <person name="Goepfert S."/>
            <person name="Peitsch M.C."/>
            <person name="Ivanov N.V."/>
        </authorList>
    </citation>
    <scope>NUCLEOTIDE SEQUENCE [LARGE SCALE GENOMIC DNA]</scope>
</reference>